<reference evidence="9 10" key="1">
    <citation type="submission" date="2018-10" db="EMBL/GenBank/DDBJ databases">
        <title>Draft Genome Sequence of Anaerotignum sp. KCTC 15736.</title>
        <authorList>
            <person name="Choi S.H."/>
            <person name="Kim J.S."/>
            <person name="Kang S.W."/>
            <person name="Lee J.S."/>
            <person name="Park S.H."/>
        </authorList>
    </citation>
    <scope>NUCLEOTIDE SEQUENCE [LARGE SCALE GENOMIC DNA]</scope>
    <source>
        <strain evidence="9 10">KCTC 15736</strain>
    </source>
</reference>
<evidence type="ECO:0000313" key="10">
    <source>
        <dbReference type="Proteomes" id="UP000287361"/>
    </source>
</evidence>
<keyword evidence="4" id="KW-1003">Cell membrane</keyword>
<protein>
    <recommendedName>
        <fullName evidence="11">Sodium:proton antiporter</fullName>
    </recommendedName>
</protein>
<accession>A0A401LE14</accession>
<dbReference type="OrthoDB" id="9799958at2"/>
<evidence type="ECO:0000256" key="3">
    <source>
        <dbReference type="ARBA" id="ARBA00022448"/>
    </source>
</evidence>
<evidence type="ECO:0000256" key="4">
    <source>
        <dbReference type="ARBA" id="ARBA00022475"/>
    </source>
</evidence>
<evidence type="ECO:0000256" key="7">
    <source>
        <dbReference type="ARBA" id="ARBA00023136"/>
    </source>
</evidence>
<keyword evidence="10" id="KW-1185">Reference proteome</keyword>
<keyword evidence="6 8" id="KW-1133">Transmembrane helix</keyword>
<dbReference type="GO" id="GO:0005886">
    <property type="term" value="C:plasma membrane"/>
    <property type="evidence" value="ECO:0007669"/>
    <property type="project" value="UniProtKB-SubCell"/>
</dbReference>
<evidence type="ECO:0008006" key="11">
    <source>
        <dbReference type="Google" id="ProtNLM"/>
    </source>
</evidence>
<dbReference type="AlphaFoldDB" id="A0A401LE14"/>
<organism evidence="9 10">
    <name type="scientific">Anaerotignum faecicola</name>
    <dbReference type="NCBI Taxonomy" id="2358141"/>
    <lineage>
        <taxon>Bacteria</taxon>
        <taxon>Bacillati</taxon>
        <taxon>Bacillota</taxon>
        <taxon>Clostridia</taxon>
        <taxon>Lachnospirales</taxon>
        <taxon>Anaerotignaceae</taxon>
        <taxon>Anaerotignum</taxon>
    </lineage>
</organism>
<comment type="subcellular location">
    <subcellularLocation>
        <location evidence="1">Cell membrane</location>
        <topology evidence="1">Multi-pass membrane protein</topology>
    </subcellularLocation>
</comment>
<dbReference type="PANTHER" id="PTHR34702:SF1">
    <property type="entry name" value="NA(+)_H(+) ANTIPORTER SUBUNIT F"/>
    <property type="match status" value="1"/>
</dbReference>
<evidence type="ECO:0000256" key="8">
    <source>
        <dbReference type="SAM" id="Phobius"/>
    </source>
</evidence>
<dbReference type="GO" id="GO:0015385">
    <property type="term" value="F:sodium:proton antiporter activity"/>
    <property type="evidence" value="ECO:0007669"/>
    <property type="project" value="TreeGrafter"/>
</dbReference>
<comment type="similarity">
    <text evidence="2">Belongs to the CPA3 antiporters (TC 2.A.63) subunit F family.</text>
</comment>
<dbReference type="Proteomes" id="UP000287361">
    <property type="component" value="Unassembled WGS sequence"/>
</dbReference>
<evidence type="ECO:0000256" key="6">
    <source>
        <dbReference type="ARBA" id="ARBA00022989"/>
    </source>
</evidence>
<name>A0A401LE14_9FIRM</name>
<evidence type="ECO:0000256" key="2">
    <source>
        <dbReference type="ARBA" id="ARBA00009212"/>
    </source>
</evidence>
<keyword evidence="5 8" id="KW-0812">Transmembrane</keyword>
<proteinExistence type="inferred from homology"/>
<keyword evidence="3" id="KW-0813">Transport</keyword>
<feature type="transmembrane region" description="Helical" evidence="8">
    <location>
        <begin position="37"/>
        <end position="57"/>
    </location>
</feature>
<keyword evidence="7 8" id="KW-0472">Membrane</keyword>
<evidence type="ECO:0000256" key="5">
    <source>
        <dbReference type="ARBA" id="ARBA00022692"/>
    </source>
</evidence>
<gene>
    <name evidence="9" type="ORF">KGMB03357_13450</name>
</gene>
<evidence type="ECO:0000256" key="1">
    <source>
        <dbReference type="ARBA" id="ARBA00004651"/>
    </source>
</evidence>
<dbReference type="InterPro" id="IPR007208">
    <property type="entry name" value="MrpF/PhaF-like"/>
</dbReference>
<sequence>MSDTMHFILEIAMFVLACGMILAFIRAVRGPRFTDRIVAINMIGTMTTVMIGILSAYLGETSLVDVSLVYSLLSFLAVVVMCHVVTLHHKGRLLFLARKEKEAEEKCQ</sequence>
<evidence type="ECO:0000313" key="9">
    <source>
        <dbReference type="EMBL" id="GCB29684.1"/>
    </source>
</evidence>
<feature type="transmembrane region" description="Helical" evidence="8">
    <location>
        <begin position="69"/>
        <end position="89"/>
    </location>
</feature>
<comment type="caution">
    <text evidence="9">The sequence shown here is derived from an EMBL/GenBank/DDBJ whole genome shotgun (WGS) entry which is preliminary data.</text>
</comment>
<dbReference type="EMBL" id="BHVZ01000002">
    <property type="protein sequence ID" value="GCB29684.1"/>
    <property type="molecule type" value="Genomic_DNA"/>
</dbReference>
<dbReference type="PANTHER" id="PTHR34702">
    <property type="entry name" value="NA(+)/H(+) ANTIPORTER SUBUNIT F1"/>
    <property type="match status" value="1"/>
</dbReference>
<dbReference type="Pfam" id="PF04066">
    <property type="entry name" value="MrpF_PhaF"/>
    <property type="match status" value="1"/>
</dbReference>
<feature type="transmembrane region" description="Helical" evidence="8">
    <location>
        <begin position="6"/>
        <end position="25"/>
    </location>
</feature>